<name>A0A9P4GRF3_9PLEO</name>
<keyword evidence="1" id="KW-0732">Signal</keyword>
<dbReference type="EMBL" id="ML976614">
    <property type="protein sequence ID" value="KAF1849731.1"/>
    <property type="molecule type" value="Genomic_DNA"/>
</dbReference>
<feature type="chain" id="PRO_5040463255" evidence="1">
    <location>
        <begin position="18"/>
        <end position="184"/>
    </location>
</feature>
<dbReference type="Proteomes" id="UP000800039">
    <property type="component" value="Unassembled WGS sequence"/>
</dbReference>
<feature type="signal peptide" evidence="1">
    <location>
        <begin position="1"/>
        <end position="17"/>
    </location>
</feature>
<keyword evidence="3" id="KW-1185">Reference proteome</keyword>
<evidence type="ECO:0000256" key="1">
    <source>
        <dbReference type="SAM" id="SignalP"/>
    </source>
</evidence>
<comment type="caution">
    <text evidence="2">The sequence shown here is derived from an EMBL/GenBank/DDBJ whole genome shotgun (WGS) entry which is preliminary data.</text>
</comment>
<evidence type="ECO:0000313" key="2">
    <source>
        <dbReference type="EMBL" id="KAF1849731.1"/>
    </source>
</evidence>
<accession>A0A9P4GRF3</accession>
<sequence length="184" mass="18447">MRFSAIVLPVLAGLAAAQNSAASSRASSAASAATSVQASASAQASSAAASASRGTASGAASASRSASASARPTKSAGTAEAVGVKGLTGVVMGMAWAAKSHRAHYDMFEFRFQSGLHGSICREFYGVCRFGKFRADRVIRFGSRISGTSHTLTASASSSRKLRAITASPTYVSGITVAALGFAA</sequence>
<dbReference type="RefSeq" id="XP_040792294.1">
    <property type="nucleotide sequence ID" value="XM_040931454.1"/>
</dbReference>
<proteinExistence type="predicted"/>
<reference evidence="2" key="1">
    <citation type="submission" date="2020-01" db="EMBL/GenBank/DDBJ databases">
        <authorList>
            <consortium name="DOE Joint Genome Institute"/>
            <person name="Haridas S."/>
            <person name="Albert R."/>
            <person name="Binder M."/>
            <person name="Bloem J."/>
            <person name="Labutti K."/>
            <person name="Salamov A."/>
            <person name="Andreopoulos B."/>
            <person name="Baker S.E."/>
            <person name="Barry K."/>
            <person name="Bills G."/>
            <person name="Bluhm B.H."/>
            <person name="Cannon C."/>
            <person name="Castanera R."/>
            <person name="Culley D.E."/>
            <person name="Daum C."/>
            <person name="Ezra D."/>
            <person name="Gonzalez J.B."/>
            <person name="Henrissat B."/>
            <person name="Kuo A."/>
            <person name="Liang C."/>
            <person name="Lipzen A."/>
            <person name="Lutzoni F."/>
            <person name="Magnuson J."/>
            <person name="Mondo S."/>
            <person name="Nolan M."/>
            <person name="Ohm R."/>
            <person name="Pangilinan J."/>
            <person name="Park H.-J."/>
            <person name="Ramirez L."/>
            <person name="Alfaro M."/>
            <person name="Sun H."/>
            <person name="Tritt A."/>
            <person name="Yoshinaga Y."/>
            <person name="Zwiers L.-H."/>
            <person name="Turgeon B.G."/>
            <person name="Goodwin S.B."/>
            <person name="Spatafora J.W."/>
            <person name="Crous P.W."/>
            <person name="Grigoriev I.V."/>
        </authorList>
    </citation>
    <scope>NUCLEOTIDE SEQUENCE</scope>
    <source>
        <strain evidence="2">CBS 394.84</strain>
    </source>
</reference>
<dbReference type="GeneID" id="63848706"/>
<organism evidence="2 3">
    <name type="scientific">Cucurbitaria berberidis CBS 394.84</name>
    <dbReference type="NCBI Taxonomy" id="1168544"/>
    <lineage>
        <taxon>Eukaryota</taxon>
        <taxon>Fungi</taxon>
        <taxon>Dikarya</taxon>
        <taxon>Ascomycota</taxon>
        <taxon>Pezizomycotina</taxon>
        <taxon>Dothideomycetes</taxon>
        <taxon>Pleosporomycetidae</taxon>
        <taxon>Pleosporales</taxon>
        <taxon>Pleosporineae</taxon>
        <taxon>Cucurbitariaceae</taxon>
        <taxon>Cucurbitaria</taxon>
    </lineage>
</organism>
<dbReference type="AlphaFoldDB" id="A0A9P4GRF3"/>
<protein>
    <submittedName>
        <fullName evidence="2">Uncharacterized protein</fullName>
    </submittedName>
</protein>
<evidence type="ECO:0000313" key="3">
    <source>
        <dbReference type="Proteomes" id="UP000800039"/>
    </source>
</evidence>
<gene>
    <name evidence="2" type="ORF">K460DRAFT_349890</name>
</gene>